<evidence type="ECO:0000256" key="6">
    <source>
        <dbReference type="RuleBase" id="RU365089"/>
    </source>
</evidence>
<sequence>MADTTELLEDAMIDPVTGEIIDQKDLAERLLAQAKEQGVSLVGPGGLLNQLTKNVLETALNAELTEHLGHQHGGTPAGSNMRNGTRTKTVLTEIGPVEIEVPRDRDGSFEPVIVPKRKRRLDGIDQIVLSLSARGLTTGEIAAHFDEVYDAKVSKDTISRITEKVAGELAEWSSRPLDPWQFLPIVANRLSNPSSHELRG</sequence>
<dbReference type="KEGG" id="malk:MalAC0309_1992"/>
<evidence type="ECO:0000256" key="3">
    <source>
        <dbReference type="ARBA" id="ARBA00022578"/>
    </source>
</evidence>
<evidence type="ECO:0000256" key="4">
    <source>
        <dbReference type="ARBA" id="ARBA00023125"/>
    </source>
</evidence>
<dbReference type="GO" id="GO:0004803">
    <property type="term" value="F:transposase activity"/>
    <property type="evidence" value="ECO:0007669"/>
    <property type="project" value="UniProtKB-UniRule"/>
</dbReference>
<proteinExistence type="inferred from homology"/>
<reference evidence="8" key="1">
    <citation type="submission" date="2015-12" db="EMBL/GenBank/DDBJ databases">
        <authorList>
            <person name="Shamseldin A."/>
            <person name="Moawad H."/>
            <person name="Abd El-Rahim W.M."/>
            <person name="Sadowsky M.J."/>
        </authorList>
    </citation>
    <scope>NUCLEOTIDE SEQUENCE [LARGE SCALE GENOMIC DNA]</scope>
    <source>
        <strain evidence="8">JAM AC0309</strain>
    </source>
</reference>
<dbReference type="AlphaFoldDB" id="A0A0U5BMU4"/>
<accession>A0A0U5BMU4</accession>
<dbReference type="GO" id="GO:0006313">
    <property type="term" value="P:DNA transposition"/>
    <property type="evidence" value="ECO:0007669"/>
    <property type="project" value="UniProtKB-UniRule"/>
</dbReference>
<name>A0A0U5BMU4_9MICO</name>
<keyword evidence="5 6" id="KW-0233">DNA recombination</keyword>
<dbReference type="EMBL" id="AP017315">
    <property type="protein sequence ID" value="BAU32837.1"/>
    <property type="molecule type" value="Genomic_DNA"/>
</dbReference>
<comment type="function">
    <text evidence="1 6">Required for the transposition of the insertion element.</text>
</comment>
<dbReference type="PANTHER" id="PTHR33217">
    <property type="entry name" value="TRANSPOSASE FOR INSERTION SEQUENCE ELEMENT IS1081"/>
    <property type="match status" value="1"/>
</dbReference>
<protein>
    <recommendedName>
        <fullName evidence="6">Mutator family transposase</fullName>
    </recommendedName>
</protein>
<evidence type="ECO:0000313" key="8">
    <source>
        <dbReference type="Proteomes" id="UP000218965"/>
    </source>
</evidence>
<dbReference type="PANTHER" id="PTHR33217:SF8">
    <property type="entry name" value="MUTATOR FAMILY TRANSPOSASE"/>
    <property type="match status" value="1"/>
</dbReference>
<dbReference type="GO" id="GO:0003677">
    <property type="term" value="F:DNA binding"/>
    <property type="evidence" value="ECO:0007669"/>
    <property type="project" value="UniProtKB-UniRule"/>
</dbReference>
<keyword evidence="4 6" id="KW-0238">DNA-binding</keyword>
<comment type="similarity">
    <text evidence="2 6">Belongs to the transposase mutator family.</text>
</comment>
<keyword evidence="3 6" id="KW-0815">Transposition</keyword>
<evidence type="ECO:0000313" key="7">
    <source>
        <dbReference type="EMBL" id="BAU32837.1"/>
    </source>
</evidence>
<keyword evidence="6" id="KW-0814">Transposable element</keyword>
<reference evidence="7 8" key="2">
    <citation type="submission" date="2016-01" db="EMBL/GenBank/DDBJ databases">
        <title>Microcella alkaliphila JAM AC0309 whole genome shotgun sequence.</title>
        <authorList>
            <person name="Kurata A."/>
            <person name="Hirose Y."/>
            <person name="Kishimoto N."/>
            <person name="Kobayashi T."/>
        </authorList>
    </citation>
    <scope>NUCLEOTIDE SEQUENCE [LARGE SCALE GENOMIC DNA]</scope>
    <source>
        <strain evidence="7 8">JAM AC0309</strain>
    </source>
</reference>
<dbReference type="InterPro" id="IPR001207">
    <property type="entry name" value="Transposase_mutator"/>
</dbReference>
<evidence type="ECO:0000256" key="2">
    <source>
        <dbReference type="ARBA" id="ARBA00010961"/>
    </source>
</evidence>
<dbReference type="Pfam" id="PF00872">
    <property type="entry name" value="Transposase_mut"/>
    <property type="match status" value="1"/>
</dbReference>
<evidence type="ECO:0000256" key="1">
    <source>
        <dbReference type="ARBA" id="ARBA00002190"/>
    </source>
</evidence>
<organism evidence="7 8">
    <name type="scientific">Microcella alkaliphila</name>
    <dbReference type="NCBI Taxonomy" id="279828"/>
    <lineage>
        <taxon>Bacteria</taxon>
        <taxon>Bacillati</taxon>
        <taxon>Actinomycetota</taxon>
        <taxon>Actinomycetes</taxon>
        <taxon>Micrococcales</taxon>
        <taxon>Microbacteriaceae</taxon>
        <taxon>Microcella</taxon>
    </lineage>
</organism>
<dbReference type="Proteomes" id="UP000218965">
    <property type="component" value="Chromosome"/>
</dbReference>
<gene>
    <name evidence="7" type="ORF">MalAC0309_1992</name>
</gene>
<evidence type="ECO:0000256" key="5">
    <source>
        <dbReference type="ARBA" id="ARBA00023172"/>
    </source>
</evidence>